<dbReference type="PANTHER" id="PTHR32114">
    <property type="entry name" value="ABC TRANSPORTER ABCH.3"/>
    <property type="match status" value="1"/>
</dbReference>
<organism evidence="5">
    <name type="scientific">Grosmannia clavigera (strain kw1407 / UAMH 11150)</name>
    <name type="common">Blue stain fungus</name>
    <name type="synonym">Graphiocladiella clavigera</name>
    <dbReference type="NCBI Taxonomy" id="655863"/>
    <lineage>
        <taxon>Eukaryota</taxon>
        <taxon>Fungi</taxon>
        <taxon>Dikarya</taxon>
        <taxon>Ascomycota</taxon>
        <taxon>Pezizomycotina</taxon>
        <taxon>Sordariomycetes</taxon>
        <taxon>Sordariomycetidae</taxon>
        <taxon>Ophiostomatales</taxon>
        <taxon>Ophiostomataceae</taxon>
        <taxon>Leptographium</taxon>
    </lineage>
</organism>
<accession>F0XEE6</accession>
<dbReference type="CDD" id="cd00267">
    <property type="entry name" value="ABC_ATPase"/>
    <property type="match status" value="1"/>
</dbReference>
<dbReference type="eggNOG" id="ENOG502RBZ2">
    <property type="taxonomic scope" value="Eukaryota"/>
</dbReference>
<dbReference type="Gene3D" id="3.40.50.300">
    <property type="entry name" value="P-loop containing nucleotide triphosphate hydrolases"/>
    <property type="match status" value="2"/>
</dbReference>
<proteinExistence type="predicted"/>
<feature type="domain" description="Rad50/SbcC-type AAA" evidence="3">
    <location>
        <begin position="477"/>
        <end position="687"/>
    </location>
</feature>
<dbReference type="Pfam" id="PF13476">
    <property type="entry name" value="AAA_23"/>
    <property type="match status" value="1"/>
</dbReference>
<dbReference type="GO" id="GO:0003677">
    <property type="term" value="F:DNA binding"/>
    <property type="evidence" value="ECO:0007669"/>
    <property type="project" value="UniProtKB-ARBA"/>
</dbReference>
<dbReference type="Proteomes" id="UP000007796">
    <property type="component" value="Unassembled WGS sequence"/>
</dbReference>
<dbReference type="InParanoid" id="F0XEE6"/>
<dbReference type="OrthoDB" id="18797at2759"/>
<dbReference type="InterPro" id="IPR029052">
    <property type="entry name" value="Metallo-depent_PP-like"/>
</dbReference>
<keyword evidence="4" id="KW-0540">Nuclease</keyword>
<gene>
    <name evidence="4" type="ORF">CMQ_458</name>
</gene>
<feature type="coiled-coil region" evidence="1">
    <location>
        <begin position="830"/>
        <end position="864"/>
    </location>
</feature>
<dbReference type="GO" id="GO:0004519">
    <property type="term" value="F:endonuclease activity"/>
    <property type="evidence" value="ECO:0007669"/>
    <property type="project" value="UniProtKB-KW"/>
</dbReference>
<evidence type="ECO:0000259" key="3">
    <source>
        <dbReference type="Pfam" id="PF13476"/>
    </source>
</evidence>
<dbReference type="InterPro" id="IPR038729">
    <property type="entry name" value="Rad50/SbcC_AAA"/>
</dbReference>
<evidence type="ECO:0000256" key="1">
    <source>
        <dbReference type="SAM" id="Coils"/>
    </source>
</evidence>
<dbReference type="InterPro" id="IPR004843">
    <property type="entry name" value="Calcineurin-like_PHP"/>
</dbReference>
<dbReference type="SUPFAM" id="SSF56300">
    <property type="entry name" value="Metallo-dependent phosphatases"/>
    <property type="match status" value="1"/>
</dbReference>
<keyword evidence="5" id="KW-1185">Reference proteome</keyword>
<dbReference type="STRING" id="655863.F0XEE6"/>
<name>F0XEE6_GROCL</name>
<protein>
    <submittedName>
        <fullName evidence="4">Gp46 recombination endonuclease subunit</fullName>
    </submittedName>
</protein>
<dbReference type="PANTHER" id="PTHR32114:SF2">
    <property type="entry name" value="ABC TRANSPORTER ABCH.3"/>
    <property type="match status" value="1"/>
</dbReference>
<feature type="coiled-coil region" evidence="1">
    <location>
        <begin position="653"/>
        <end position="687"/>
    </location>
</feature>
<evidence type="ECO:0000259" key="2">
    <source>
        <dbReference type="Pfam" id="PF00149"/>
    </source>
</evidence>
<keyword evidence="1" id="KW-0175">Coiled coil</keyword>
<keyword evidence="4" id="KW-0255">Endonuclease</keyword>
<dbReference type="EMBL" id="GL629765">
    <property type="protein sequence ID" value="EFX03530.1"/>
    <property type="molecule type" value="Genomic_DNA"/>
</dbReference>
<dbReference type="HOGENOM" id="CLU_004981_0_0_1"/>
<keyword evidence="4" id="KW-0378">Hydrolase</keyword>
<dbReference type="AlphaFoldDB" id="F0XEE6"/>
<dbReference type="SUPFAM" id="SSF52540">
    <property type="entry name" value="P-loop containing nucleoside triphosphate hydrolases"/>
    <property type="match status" value="2"/>
</dbReference>
<dbReference type="Gene3D" id="3.60.21.10">
    <property type="match status" value="1"/>
</dbReference>
<reference evidence="4 5" key="1">
    <citation type="journal article" date="2011" name="Proc. Natl. Acad. Sci. U.S.A.">
        <title>Genome and transcriptome analyses of the mountain pine beetle-fungal symbiont Grosmannia clavigera, a lodgepole pine pathogen.</title>
        <authorList>
            <person name="DiGuistini S."/>
            <person name="Wang Y."/>
            <person name="Liao N.Y."/>
            <person name="Taylor G."/>
            <person name="Tanguay P."/>
            <person name="Feau N."/>
            <person name="Henrissat B."/>
            <person name="Chan S.K."/>
            <person name="Hesse-Orce U."/>
            <person name="Alamouti S.M."/>
            <person name="Tsui C.K.M."/>
            <person name="Docking R.T."/>
            <person name="Levasseur A."/>
            <person name="Haridas S."/>
            <person name="Robertson G."/>
            <person name="Birol I."/>
            <person name="Holt R.A."/>
            <person name="Marra M.A."/>
            <person name="Hamelin R.C."/>
            <person name="Hirst M."/>
            <person name="Jones S.J.M."/>
            <person name="Bohlmann J."/>
            <person name="Breuil C."/>
        </authorList>
    </citation>
    <scope>NUCLEOTIDE SEQUENCE [LARGE SCALE GENOMIC DNA]</scope>
    <source>
        <strain evidence="5">kw1407 / UAMH 11150</strain>
    </source>
</reference>
<evidence type="ECO:0000313" key="4">
    <source>
        <dbReference type="EMBL" id="EFX03530.1"/>
    </source>
</evidence>
<dbReference type="InterPro" id="IPR027417">
    <property type="entry name" value="P-loop_NTPase"/>
</dbReference>
<evidence type="ECO:0000313" key="5">
    <source>
        <dbReference type="Proteomes" id="UP000007796"/>
    </source>
</evidence>
<dbReference type="Pfam" id="PF00149">
    <property type="entry name" value="Metallophos"/>
    <property type="match status" value="1"/>
</dbReference>
<feature type="domain" description="Calcineurin-like phosphoesterase" evidence="2">
    <location>
        <begin position="10"/>
        <end position="97"/>
    </location>
</feature>
<dbReference type="GO" id="GO:0006302">
    <property type="term" value="P:double-strand break repair"/>
    <property type="evidence" value="ECO:0007669"/>
    <property type="project" value="InterPro"/>
</dbReference>
<sequence>MQLARRAPWLLFSDIHFRHLDLDRIQKTADWITALTRQRRIQRVVICGDLLKDRSKLSTNVLSACYRFLNELSEAGPHIHIILGNHDLAYKNDYHTTVLEALRASRLSPFVSVHSDVATAEWDDRRVLLLPFRENQNDLVNAVDALDSKTARQTVAFAHLAINGAITQRHVVGGTNSITYRGLTGPDRFASLARTFTGHFHSHQTITPQARRNSGGHCDPLQGSIIYLGSPLQLTWNDLHDEKRGVVLLDPDTLQHELIVSPFGVGYTTIDSGIVLRGEADPDAIKSKHVMLTGDLSRYTYVTARDRLLAEGARSVRNWNPLGPALRDQPYARGGLGSTVLDSDVVLEEAAAAPRAESVPSAQTTAAILGVELPPPPPQLDLSAEAREYVSLLDLESPLRERREALIDVGRRLVGITGQTEEESDGGKSSICYESLFKAEVVEPDWVDRETGTDALPQPKVAETSLATHIFVAKLRSLTITNFLGIQGRLRLDLGRNVPRGLVFLSGENGSGKSTIIEAMTWCQFGRCIRGGMAANDVVNDAVGRDCSVELAFDNGYTITRHRKSRTHGNRVLVSLHGVVQTQFEHGHSRDTQAAIGELLGIDFDTYARTVVLGHESTTGFLNASGAQRRDLIETALELSSLDRCSAVSRDLLKDMDADIAEVQVKLRSLMQTKKYAQDRLQGLQKKQEFLIQGLESATGAAAASLKELGNQKVADEKDDTSPELLSLDSEYYELRTQISALDDQMATVTRKESEALAQVRLADAYAAFRKRKADLLSQLHNGELRLDRLQSSFALLRDQNTEKVANDFGVEQEDLDKVVQDQAAEKLDRDALWREVTELQQNRQELQQRYKTSRLQYEEWSLKTTAYEQARKLMKAKQQEAEMYAHLVETEEGELVSLGVQQVKMGVQMADLESNRELLAFWVSTLAKKTYRTTTSSPDSKGKGRKGEKGSTRTTFREYLLDKSLDELNGLMAQVLTVLYDDANYAKATATGLLRSLLTDGDERLVLLDRTLQVGGGSSVAGLAYGKRSSGERKRLDLALFFALVQLGQAHSRHRAHYLLVDEVFDSLDTAGQAAVVRWCSLMEARVDLVLILTHSPFLVQDGDLSESAGGAGGAVAMMTARGGSRGTELLMNGRQIGRETG</sequence>
<dbReference type="RefSeq" id="XP_014173012.1">
    <property type="nucleotide sequence ID" value="XM_014317537.1"/>
</dbReference>
<dbReference type="GeneID" id="25977806"/>
<dbReference type="GO" id="GO:0016887">
    <property type="term" value="F:ATP hydrolysis activity"/>
    <property type="evidence" value="ECO:0007669"/>
    <property type="project" value="InterPro"/>
</dbReference>